<name>A0A2M7TIY0_UNCKA</name>
<sequence>MANFERVETVYVLGSTTRDTISRVKTRFSNHFSPMQQAGVNFTTAIDSEYGYLGGTGINIACNLRQFCERDIYLLSVIGDDNEDIFHTIVDNEIKPDYLQTRNGYSTSKARGIIDLDGNHIWLIQDSVTKGTSLVYPESIDSNSSLAIIAPIRKAIFVECTNWAIENNIDYVFDPGMLLASLSKDELVKGIKSSKWLIANETEMQGLLSKSGVTFDEIRASGINIIVTRGAKGTTFYDRFGEYGTNGLAPSSIVDTSGAGDAWRAAFFGSLFMGKGVEPSLKIASSWASFSVEKHGAIGSYPDMGDVYKRAGL</sequence>
<keyword evidence="2" id="KW-0418">Kinase</keyword>
<comment type="caution">
    <text evidence="4">The sequence shown here is derived from an EMBL/GenBank/DDBJ whole genome shotgun (WGS) entry which is preliminary data.</text>
</comment>
<keyword evidence="1" id="KW-0808">Transferase</keyword>
<evidence type="ECO:0000259" key="3">
    <source>
        <dbReference type="Pfam" id="PF00294"/>
    </source>
</evidence>
<evidence type="ECO:0000313" key="4">
    <source>
        <dbReference type="EMBL" id="PIZ46397.1"/>
    </source>
</evidence>
<evidence type="ECO:0000256" key="2">
    <source>
        <dbReference type="ARBA" id="ARBA00022777"/>
    </source>
</evidence>
<accession>A0A2M7TIY0</accession>
<dbReference type="SUPFAM" id="SSF53613">
    <property type="entry name" value="Ribokinase-like"/>
    <property type="match status" value="1"/>
</dbReference>
<dbReference type="Proteomes" id="UP000228920">
    <property type="component" value="Unassembled WGS sequence"/>
</dbReference>
<dbReference type="EMBL" id="PFNL01000101">
    <property type="protein sequence ID" value="PIZ46397.1"/>
    <property type="molecule type" value="Genomic_DNA"/>
</dbReference>
<dbReference type="Pfam" id="PF00294">
    <property type="entry name" value="PfkB"/>
    <property type="match status" value="1"/>
</dbReference>
<dbReference type="InterPro" id="IPR029056">
    <property type="entry name" value="Ribokinase-like"/>
</dbReference>
<gene>
    <name evidence="4" type="ORF">COY32_03405</name>
</gene>
<evidence type="ECO:0000313" key="5">
    <source>
        <dbReference type="Proteomes" id="UP000228920"/>
    </source>
</evidence>
<dbReference type="AlphaFoldDB" id="A0A2M7TIY0"/>
<organism evidence="4 5">
    <name type="scientific">candidate division WWE3 bacterium CG_4_10_14_0_2_um_filter_41_14</name>
    <dbReference type="NCBI Taxonomy" id="1975072"/>
    <lineage>
        <taxon>Bacteria</taxon>
        <taxon>Katanobacteria</taxon>
    </lineage>
</organism>
<feature type="domain" description="Carbohydrate kinase PfkB" evidence="3">
    <location>
        <begin position="52"/>
        <end position="303"/>
    </location>
</feature>
<evidence type="ECO:0000256" key="1">
    <source>
        <dbReference type="ARBA" id="ARBA00022679"/>
    </source>
</evidence>
<reference evidence="5" key="1">
    <citation type="submission" date="2017-09" db="EMBL/GenBank/DDBJ databases">
        <title>Depth-based differentiation of microbial function through sediment-hosted aquifers and enrichment of novel symbionts in the deep terrestrial subsurface.</title>
        <authorList>
            <person name="Probst A.J."/>
            <person name="Ladd B."/>
            <person name="Jarett J.K."/>
            <person name="Geller-Mcgrath D.E."/>
            <person name="Sieber C.M.K."/>
            <person name="Emerson J.B."/>
            <person name="Anantharaman K."/>
            <person name="Thomas B.C."/>
            <person name="Malmstrom R."/>
            <person name="Stieglmeier M."/>
            <person name="Klingl A."/>
            <person name="Woyke T."/>
            <person name="Ryan C.M."/>
            <person name="Banfield J.F."/>
        </authorList>
    </citation>
    <scope>NUCLEOTIDE SEQUENCE [LARGE SCALE GENOMIC DNA]</scope>
</reference>
<dbReference type="PANTHER" id="PTHR10584">
    <property type="entry name" value="SUGAR KINASE"/>
    <property type="match status" value="1"/>
</dbReference>
<dbReference type="InterPro" id="IPR011611">
    <property type="entry name" value="PfkB_dom"/>
</dbReference>
<protein>
    <recommendedName>
        <fullName evidence="3">Carbohydrate kinase PfkB domain-containing protein</fullName>
    </recommendedName>
</protein>
<dbReference type="GO" id="GO:0016301">
    <property type="term" value="F:kinase activity"/>
    <property type="evidence" value="ECO:0007669"/>
    <property type="project" value="UniProtKB-KW"/>
</dbReference>
<dbReference type="PANTHER" id="PTHR10584:SF166">
    <property type="entry name" value="RIBOKINASE"/>
    <property type="match status" value="1"/>
</dbReference>
<dbReference type="Gene3D" id="3.40.1190.20">
    <property type="match status" value="1"/>
</dbReference>
<proteinExistence type="predicted"/>